<evidence type="ECO:0000259" key="3">
    <source>
        <dbReference type="SMART" id="SM00899"/>
    </source>
</evidence>
<organism evidence="4 5">
    <name type="scientific">Acidovorax delafieldii</name>
    <name type="common">Pseudomonas delafieldii</name>
    <dbReference type="NCBI Taxonomy" id="47920"/>
    <lineage>
        <taxon>Bacteria</taxon>
        <taxon>Pseudomonadati</taxon>
        <taxon>Pseudomonadota</taxon>
        <taxon>Betaproteobacteria</taxon>
        <taxon>Burkholderiales</taxon>
        <taxon>Comamonadaceae</taxon>
        <taxon>Acidovorax</taxon>
    </lineage>
</organism>
<dbReference type="InterPro" id="IPR007167">
    <property type="entry name" value="Fe-transptr_FeoA-like"/>
</dbReference>
<dbReference type="EMBL" id="VJWE01000001">
    <property type="protein sequence ID" value="TWG41175.1"/>
    <property type="molecule type" value="Genomic_DNA"/>
</dbReference>
<dbReference type="PANTHER" id="PTHR42954">
    <property type="entry name" value="FE(2+) TRANSPORT PROTEIN A"/>
    <property type="match status" value="1"/>
</dbReference>
<dbReference type="InterPro" id="IPR052713">
    <property type="entry name" value="FeoA"/>
</dbReference>
<evidence type="ECO:0000256" key="2">
    <source>
        <dbReference type="SAM" id="MobiDB-lite"/>
    </source>
</evidence>
<dbReference type="GO" id="GO:0046914">
    <property type="term" value="F:transition metal ion binding"/>
    <property type="evidence" value="ECO:0007669"/>
    <property type="project" value="InterPro"/>
</dbReference>
<dbReference type="PANTHER" id="PTHR42954:SF2">
    <property type="entry name" value="FE(2+) TRANSPORT PROTEIN A"/>
    <property type="match status" value="1"/>
</dbReference>
<dbReference type="AlphaFoldDB" id="A0A561XYJ0"/>
<comment type="caution">
    <text evidence="4">The sequence shown here is derived from an EMBL/GenBank/DDBJ whole genome shotgun (WGS) entry which is preliminary data.</text>
</comment>
<feature type="compositionally biased region" description="Polar residues" evidence="2">
    <location>
        <begin position="15"/>
        <end position="24"/>
    </location>
</feature>
<dbReference type="InterPro" id="IPR038157">
    <property type="entry name" value="FeoA_core_dom"/>
</dbReference>
<name>A0A561XYJ0_ACIDE</name>
<dbReference type="Gene3D" id="2.30.30.90">
    <property type="match status" value="1"/>
</dbReference>
<dbReference type="Pfam" id="PF04023">
    <property type="entry name" value="FeoA"/>
    <property type="match status" value="1"/>
</dbReference>
<evidence type="ECO:0000313" key="4">
    <source>
        <dbReference type="EMBL" id="TWG41175.1"/>
    </source>
</evidence>
<dbReference type="InterPro" id="IPR008988">
    <property type="entry name" value="Transcriptional_repressor_C"/>
</dbReference>
<dbReference type="SMART" id="SM00899">
    <property type="entry name" value="FeoA"/>
    <property type="match status" value="1"/>
</dbReference>
<evidence type="ECO:0000256" key="1">
    <source>
        <dbReference type="ARBA" id="ARBA00023004"/>
    </source>
</evidence>
<dbReference type="SUPFAM" id="SSF50037">
    <property type="entry name" value="C-terminal domain of transcriptional repressors"/>
    <property type="match status" value="1"/>
</dbReference>
<sequence>MKTMDDGAAARLHLPTQQNLSSRLDQLPRRASGRVTGLLPAQDAQEHSMLLRLLEIGFLPGETVQVVARGGWGGDPIAVRVGQATFALRRQEASMVQVQPLDDTSLSAKELA</sequence>
<reference evidence="4 5" key="1">
    <citation type="journal article" date="2015" name="Stand. Genomic Sci.">
        <title>Genomic Encyclopedia of Bacterial and Archaeal Type Strains, Phase III: the genomes of soil and plant-associated and newly described type strains.</title>
        <authorList>
            <person name="Whitman W.B."/>
            <person name="Woyke T."/>
            <person name="Klenk H.P."/>
            <person name="Zhou Y."/>
            <person name="Lilburn T.G."/>
            <person name="Beck B.J."/>
            <person name="De Vos P."/>
            <person name="Vandamme P."/>
            <person name="Eisen J.A."/>
            <person name="Garrity G."/>
            <person name="Hugenholtz P."/>
            <person name="Kyrpides N.C."/>
        </authorList>
    </citation>
    <scope>NUCLEOTIDE SEQUENCE [LARGE SCALE GENOMIC DNA]</scope>
    <source>
        <strain evidence="4 5">DSM 64</strain>
    </source>
</reference>
<dbReference type="Proteomes" id="UP000321485">
    <property type="component" value="Unassembled WGS sequence"/>
</dbReference>
<proteinExistence type="predicted"/>
<feature type="domain" description="Ferrous iron transporter FeoA-like" evidence="3">
    <location>
        <begin position="22"/>
        <end position="100"/>
    </location>
</feature>
<gene>
    <name evidence="4" type="ORF">ATF69_0159</name>
</gene>
<protein>
    <submittedName>
        <fullName evidence="4">Ferrous iron transport protein A</fullName>
    </submittedName>
</protein>
<accession>A0A561XYJ0</accession>
<feature type="region of interest" description="Disordered" evidence="2">
    <location>
        <begin position="1"/>
        <end position="25"/>
    </location>
</feature>
<evidence type="ECO:0000313" key="5">
    <source>
        <dbReference type="Proteomes" id="UP000321485"/>
    </source>
</evidence>
<keyword evidence="1" id="KW-0408">Iron</keyword>